<reference evidence="10" key="5">
    <citation type="submission" date="2025-09" db="UniProtKB">
        <authorList>
            <consortium name="Ensembl"/>
        </authorList>
    </citation>
    <scope>IDENTIFICATION</scope>
</reference>
<feature type="region of interest" description="Disordered" evidence="7">
    <location>
        <begin position="629"/>
        <end position="653"/>
    </location>
</feature>
<protein>
    <submittedName>
        <fullName evidence="10">Pleckstrin and Sec7 domain containing a</fullName>
    </submittedName>
</protein>
<dbReference type="InterPro" id="IPR035999">
    <property type="entry name" value="Sec7_dom_sf"/>
</dbReference>
<dbReference type="SUPFAM" id="SSF48425">
    <property type="entry name" value="Sec7 domain"/>
    <property type="match status" value="1"/>
</dbReference>
<evidence type="ECO:0000256" key="1">
    <source>
        <dbReference type="ARBA" id="ARBA00004632"/>
    </source>
</evidence>
<dbReference type="PANTHER" id="PTHR10663:SF334">
    <property type="entry name" value="PH AND SEC7 DOMAIN-CONTAINING PROTEIN 1"/>
    <property type="match status" value="1"/>
</dbReference>
<dbReference type="GO" id="GO:0032587">
    <property type="term" value="C:ruffle membrane"/>
    <property type="evidence" value="ECO:0007669"/>
    <property type="project" value="UniProtKB-SubCell"/>
</dbReference>
<dbReference type="CDD" id="cd13295">
    <property type="entry name" value="PH_EFA6"/>
    <property type="match status" value="1"/>
</dbReference>
<dbReference type="OrthoDB" id="2157641at2759"/>
<dbReference type="InterPro" id="IPR011993">
    <property type="entry name" value="PH-like_dom_sf"/>
</dbReference>
<evidence type="ECO:0000256" key="5">
    <source>
        <dbReference type="ARBA" id="ARBA00023136"/>
    </source>
</evidence>
<dbReference type="Ensembl" id="ENSCMIT00000004233.1">
    <property type="protein sequence ID" value="ENSCMIP00000004081.1"/>
    <property type="gene ID" value="ENSCMIG00000001910.1"/>
</dbReference>
<dbReference type="RefSeq" id="XP_007895622.1">
    <property type="nucleotide sequence ID" value="XM_007897431.2"/>
</dbReference>
<sequence length="1146" mass="128202">MSLHVELRTGSSSSSASRSPERQHVASPNKLNPTRSDVTIKSQCRLSPNPIVRRSHVQRRSLPSNTKMDFLGFPDSKKSTVSLIRTRSETNPLCEKFPTSPGRSTAPTSPVCIRTKPFCPLNVNNTKAVSGFGPEGKSSVVTFSYIEKARVKTVNPFSVSVLPQQAKITASGQHSCIGRKSPQTGPKVQQGVATKIVHTRSLDTETNSMTATTLHRPSSDNGLASTQGSNPSEGREISKSLCDKQADPCVWLGEHSELAQRIAKARREFFYGILEPQFKANAKNEHSPTDVATNETRENNLKVHSTDGPSGEQQHSVKESSTEISVVKATSSSNGTSRESEPRTTRANKYSETDLDAAPIRCYQETNLDEVMAEDNVTSPELPGQSSSIHHSTNPDDSAQIDRDVDFVSRLPAGTTGNLHEYGDKLNSDAAGDEVFSQPESATDNRSPDRDVKNMLPSIASIYIVRRLSEDGTDTFSKQFERILESHRAKGTSYTSLDSVDVLSSPARNHENYFTFDLPTLTPAIQEQIKESARLIEQNFLPCAHAHDESCATSTHGSDWPGSPRRKEIRAQRNQNVSPMVVYSKSENLLTRCQLYREDNFIKVEIEDNDERKSDFSSSCCWAITREGRGSDDGDSSDGNLNHLTTDTESEMDSTEQLALGSTDTLANGNKSDLDAAKRLARRLYNLDGFKKSDVARHLGKNNDFSKMVAEEYLRFFDFTGMSLDQALRAFLKEFALMGETQERERVLIHFSHRYHQCNPGKISAEDGIHTLTCALMLLNTDLHGHNIGKRMSCSEFIGNLEGLNDGKDFPKDLLKVLYSSIKNEKLQWTINEEELRKSLSELADDRTDPSLKAMKRISSGSNPFLDIMQDPNAATYKHGFLVRKVHADSDGKKTPRGKRGWKTFYAVLKGMILYLQKDEYKSDKQLSDEDLKNAISIHHSLAERASDYKKSNVFYLKTADWRIFLFQAPSPEMMQSWITRINLVTGMFSAPPFPAAIGSQKKFSRPLLPTTTTRLSLEEQVKAHEARLKSMTVDLAEHHSYPPDKKVKGKELEEYRQKEDYLEFEKVRFSTYVLLLCAKLKAGTDDLDKFESTLFDTVESEGNGLKKSRSSPSLNPEQPIITIRVKRNTSERRSYRQAISTKHKL</sequence>
<dbReference type="KEGG" id="cmk:103181165"/>
<dbReference type="FunFam" id="2.30.29.30:FF:000054">
    <property type="entry name" value="PH and SEC7 domain-containing protein 3"/>
    <property type="match status" value="1"/>
</dbReference>
<dbReference type="FunFam" id="1.10.1000.11:FF:000004">
    <property type="entry name" value="PH and SEC7 domain-containing protein 2"/>
    <property type="match status" value="1"/>
</dbReference>
<feature type="region of interest" description="Disordered" evidence="7">
    <location>
        <begin position="173"/>
        <end position="192"/>
    </location>
</feature>
<dbReference type="AlphaFoldDB" id="A0A4W3GL34"/>
<keyword evidence="5" id="KW-0472">Membrane</keyword>
<comment type="subcellular location">
    <subcellularLocation>
        <location evidence="1">Cell projection</location>
        <location evidence="1">Ruffle membrane</location>
    </subcellularLocation>
</comment>
<evidence type="ECO:0000259" key="9">
    <source>
        <dbReference type="PROSITE" id="PS50190"/>
    </source>
</evidence>
<dbReference type="PROSITE" id="PS50190">
    <property type="entry name" value="SEC7"/>
    <property type="match status" value="1"/>
</dbReference>
<evidence type="ECO:0000313" key="10">
    <source>
        <dbReference type="Ensembl" id="ENSCMIP00000004081.1"/>
    </source>
</evidence>
<keyword evidence="11" id="KW-1185">Reference proteome</keyword>
<evidence type="ECO:0000256" key="3">
    <source>
        <dbReference type="ARBA" id="ARBA00022553"/>
    </source>
</evidence>
<feature type="domain" description="PH" evidence="8">
    <location>
        <begin position="875"/>
        <end position="987"/>
    </location>
</feature>
<evidence type="ECO:0000313" key="11">
    <source>
        <dbReference type="Proteomes" id="UP000314986"/>
    </source>
</evidence>
<dbReference type="InterPro" id="IPR000904">
    <property type="entry name" value="Sec7_dom"/>
</dbReference>
<feature type="compositionally biased region" description="Polar residues" evidence="7">
    <location>
        <begin position="322"/>
        <end position="337"/>
    </location>
</feature>
<feature type="compositionally biased region" description="Basic and acidic residues" evidence="7">
    <location>
        <begin position="295"/>
        <end position="305"/>
    </location>
</feature>
<dbReference type="GO" id="GO:0032012">
    <property type="term" value="P:regulation of ARF protein signal transduction"/>
    <property type="evidence" value="ECO:0007669"/>
    <property type="project" value="InterPro"/>
</dbReference>
<dbReference type="Gene3D" id="2.30.29.30">
    <property type="entry name" value="Pleckstrin-homology domain (PH domain)/Phosphotyrosine-binding domain (PTB)"/>
    <property type="match status" value="1"/>
</dbReference>
<accession>A0A4W3GL34</accession>
<feature type="compositionally biased region" description="Basic and acidic residues" evidence="7">
    <location>
        <begin position="338"/>
        <end position="352"/>
    </location>
</feature>
<dbReference type="GO" id="GO:0005085">
    <property type="term" value="F:guanyl-nucleotide exchange factor activity"/>
    <property type="evidence" value="ECO:0007669"/>
    <property type="project" value="InterPro"/>
</dbReference>
<evidence type="ECO:0000256" key="2">
    <source>
        <dbReference type="ARBA" id="ARBA00022475"/>
    </source>
</evidence>
<organism evidence="10 11">
    <name type="scientific">Callorhinchus milii</name>
    <name type="common">Ghost shark</name>
    <dbReference type="NCBI Taxonomy" id="7868"/>
    <lineage>
        <taxon>Eukaryota</taxon>
        <taxon>Metazoa</taxon>
        <taxon>Chordata</taxon>
        <taxon>Craniata</taxon>
        <taxon>Vertebrata</taxon>
        <taxon>Chondrichthyes</taxon>
        <taxon>Holocephali</taxon>
        <taxon>Chimaeriformes</taxon>
        <taxon>Callorhinchidae</taxon>
        <taxon>Callorhinchus</taxon>
    </lineage>
</organism>
<dbReference type="InterPro" id="IPR001849">
    <property type="entry name" value="PH_domain"/>
</dbReference>
<evidence type="ECO:0000256" key="4">
    <source>
        <dbReference type="ARBA" id="ARBA00023054"/>
    </source>
</evidence>
<gene>
    <name evidence="10" type="primary">LOC103181165</name>
</gene>
<keyword evidence="2" id="KW-1003">Cell membrane</keyword>
<keyword evidence="3" id="KW-0597">Phosphoprotein</keyword>
<reference evidence="11" key="1">
    <citation type="journal article" date="2006" name="Science">
        <title>Ancient noncoding elements conserved in the human genome.</title>
        <authorList>
            <person name="Venkatesh B."/>
            <person name="Kirkness E.F."/>
            <person name="Loh Y.H."/>
            <person name="Halpern A.L."/>
            <person name="Lee A.P."/>
            <person name="Johnson J."/>
            <person name="Dandona N."/>
            <person name="Viswanathan L.D."/>
            <person name="Tay A."/>
            <person name="Venter J.C."/>
            <person name="Strausberg R.L."/>
            <person name="Brenner S."/>
        </authorList>
    </citation>
    <scope>NUCLEOTIDE SEQUENCE [LARGE SCALE GENOMIC DNA]</scope>
</reference>
<feature type="region of interest" description="Disordered" evidence="7">
    <location>
        <begin position="415"/>
        <end position="453"/>
    </location>
</feature>
<proteinExistence type="predicted"/>
<dbReference type="PROSITE" id="PS50003">
    <property type="entry name" value="PH_DOMAIN"/>
    <property type="match status" value="1"/>
</dbReference>
<keyword evidence="6" id="KW-0966">Cell projection</keyword>
<dbReference type="CDD" id="cd00171">
    <property type="entry name" value="Sec7"/>
    <property type="match status" value="1"/>
</dbReference>
<dbReference type="GeneTree" id="ENSGT00940000155061"/>
<dbReference type="GeneID" id="103181165"/>
<feature type="compositionally biased region" description="Polar residues" evidence="7">
    <location>
        <begin position="204"/>
        <end position="232"/>
    </location>
</feature>
<feature type="region of interest" description="Disordered" evidence="7">
    <location>
        <begin position="203"/>
        <end position="238"/>
    </location>
</feature>
<reference evidence="11" key="3">
    <citation type="journal article" date="2014" name="Nature">
        <title>Elephant shark genome provides unique insights into gnathostome evolution.</title>
        <authorList>
            <consortium name="International Elephant Shark Genome Sequencing Consortium"/>
            <person name="Venkatesh B."/>
            <person name="Lee A.P."/>
            <person name="Ravi V."/>
            <person name="Maurya A.K."/>
            <person name="Lian M.M."/>
            <person name="Swann J.B."/>
            <person name="Ohta Y."/>
            <person name="Flajnik M.F."/>
            <person name="Sutoh Y."/>
            <person name="Kasahara M."/>
            <person name="Hoon S."/>
            <person name="Gangu V."/>
            <person name="Roy S.W."/>
            <person name="Irimia M."/>
            <person name="Korzh V."/>
            <person name="Kondrychyn I."/>
            <person name="Lim Z.W."/>
            <person name="Tay B.H."/>
            <person name="Tohari S."/>
            <person name="Kong K.W."/>
            <person name="Ho S."/>
            <person name="Lorente-Galdos B."/>
            <person name="Quilez J."/>
            <person name="Marques-Bonet T."/>
            <person name="Raney B.J."/>
            <person name="Ingham P.W."/>
            <person name="Tay A."/>
            <person name="Hillier L.W."/>
            <person name="Minx P."/>
            <person name="Boehm T."/>
            <person name="Wilson R.K."/>
            <person name="Brenner S."/>
            <person name="Warren W.C."/>
        </authorList>
    </citation>
    <scope>NUCLEOTIDE SEQUENCE [LARGE SCALE GENOMIC DNA]</scope>
</reference>
<dbReference type="PANTHER" id="PTHR10663">
    <property type="entry name" value="GUANYL-NUCLEOTIDE EXCHANGE FACTOR"/>
    <property type="match status" value="1"/>
</dbReference>
<feature type="compositionally biased region" description="Polar residues" evidence="7">
    <location>
        <begin position="29"/>
        <end position="42"/>
    </location>
</feature>
<reference evidence="11" key="2">
    <citation type="journal article" date="2007" name="PLoS Biol.">
        <title>Survey sequencing and comparative analysis of the elephant shark (Callorhinchus milii) genome.</title>
        <authorList>
            <person name="Venkatesh B."/>
            <person name="Kirkness E.F."/>
            <person name="Loh Y.H."/>
            <person name="Halpern A.L."/>
            <person name="Lee A.P."/>
            <person name="Johnson J."/>
            <person name="Dandona N."/>
            <person name="Viswanathan L.D."/>
            <person name="Tay A."/>
            <person name="Venter J.C."/>
            <person name="Strausberg R.L."/>
            <person name="Brenner S."/>
        </authorList>
    </citation>
    <scope>NUCLEOTIDE SEQUENCE [LARGE SCALE GENOMIC DNA]</scope>
</reference>
<dbReference type="InParanoid" id="A0A4W3GL34"/>
<evidence type="ECO:0000256" key="6">
    <source>
        <dbReference type="ARBA" id="ARBA00023273"/>
    </source>
</evidence>
<dbReference type="SMART" id="SM00233">
    <property type="entry name" value="PH"/>
    <property type="match status" value="1"/>
</dbReference>
<dbReference type="Gene3D" id="1.10.1000.11">
    <property type="entry name" value="Arf Nucleotide-binding Site Opener,domain 2"/>
    <property type="match status" value="1"/>
</dbReference>
<dbReference type="InterPro" id="IPR041681">
    <property type="entry name" value="PH_9"/>
</dbReference>
<evidence type="ECO:0000256" key="7">
    <source>
        <dbReference type="SAM" id="MobiDB-lite"/>
    </source>
</evidence>
<keyword evidence="4" id="KW-0175">Coiled coil</keyword>
<feature type="region of interest" description="Disordered" evidence="7">
    <location>
        <begin position="377"/>
        <end position="400"/>
    </location>
</feature>
<feature type="compositionally biased region" description="Polar residues" evidence="7">
    <location>
        <begin position="377"/>
        <end position="397"/>
    </location>
</feature>
<feature type="region of interest" description="Disordered" evidence="7">
    <location>
        <begin position="281"/>
        <end position="352"/>
    </location>
</feature>
<name>A0A4W3GL34_CALMI</name>
<reference evidence="10" key="4">
    <citation type="submission" date="2025-08" db="UniProtKB">
        <authorList>
            <consortium name="Ensembl"/>
        </authorList>
    </citation>
    <scope>IDENTIFICATION</scope>
</reference>
<evidence type="ECO:0000259" key="8">
    <source>
        <dbReference type="PROSITE" id="PS50003"/>
    </source>
</evidence>
<dbReference type="InterPro" id="IPR023394">
    <property type="entry name" value="Sec7_C_sf"/>
</dbReference>
<dbReference type="Proteomes" id="UP000314986">
    <property type="component" value="Unassembled WGS sequence"/>
</dbReference>
<feature type="region of interest" description="Disordered" evidence="7">
    <location>
        <begin position="1"/>
        <end position="42"/>
    </location>
</feature>
<dbReference type="Pfam" id="PF15410">
    <property type="entry name" value="PH_9"/>
    <property type="match status" value="1"/>
</dbReference>
<dbReference type="SMART" id="SM00222">
    <property type="entry name" value="Sec7"/>
    <property type="match status" value="1"/>
</dbReference>
<dbReference type="RefSeq" id="XP_007895630.1">
    <property type="nucleotide sequence ID" value="XM_007897439.2"/>
</dbReference>
<dbReference type="Pfam" id="PF01369">
    <property type="entry name" value="Sec7"/>
    <property type="match status" value="1"/>
</dbReference>
<feature type="region of interest" description="Disordered" evidence="7">
    <location>
        <begin position="552"/>
        <end position="573"/>
    </location>
</feature>
<feature type="domain" description="SEC7" evidence="9">
    <location>
        <begin position="660"/>
        <end position="825"/>
    </location>
</feature>
<dbReference type="SUPFAM" id="SSF50729">
    <property type="entry name" value="PH domain-like"/>
    <property type="match status" value="1"/>
</dbReference>